<dbReference type="InterPro" id="IPR018707">
    <property type="entry name" value="LpxR"/>
</dbReference>
<gene>
    <name evidence="1" type="ORF">AHMF7616_00562</name>
</gene>
<organism evidence="1 2">
    <name type="scientific">Adhaeribacter pallidiroseus</name>
    <dbReference type="NCBI Taxonomy" id="2072847"/>
    <lineage>
        <taxon>Bacteria</taxon>
        <taxon>Pseudomonadati</taxon>
        <taxon>Bacteroidota</taxon>
        <taxon>Cytophagia</taxon>
        <taxon>Cytophagales</taxon>
        <taxon>Hymenobacteraceae</taxon>
        <taxon>Adhaeribacter</taxon>
    </lineage>
</organism>
<dbReference type="AlphaFoldDB" id="A0A369QC01"/>
<dbReference type="EMBL" id="QASA01000001">
    <property type="protein sequence ID" value="RDC61972.1"/>
    <property type="molecule type" value="Genomic_DNA"/>
</dbReference>
<name>A0A369QC01_9BACT</name>
<evidence type="ECO:0000313" key="2">
    <source>
        <dbReference type="Proteomes" id="UP000253919"/>
    </source>
</evidence>
<dbReference type="Gene3D" id="2.40.128.140">
    <property type="entry name" value="Outer membrane protein"/>
    <property type="match status" value="1"/>
</dbReference>
<proteinExistence type="predicted"/>
<comment type="caution">
    <text evidence="1">The sequence shown here is derived from an EMBL/GenBank/DDBJ whole genome shotgun (WGS) entry which is preliminary data.</text>
</comment>
<dbReference type="Pfam" id="PF09982">
    <property type="entry name" value="LpxR"/>
    <property type="match status" value="1"/>
</dbReference>
<accession>A0A369QC01</accession>
<dbReference type="InterPro" id="IPR037107">
    <property type="entry name" value="Put_OMP_sf"/>
</dbReference>
<dbReference type="Proteomes" id="UP000253919">
    <property type="component" value="Unassembled WGS sequence"/>
</dbReference>
<evidence type="ECO:0000313" key="1">
    <source>
        <dbReference type="EMBL" id="RDC61972.1"/>
    </source>
</evidence>
<keyword evidence="2" id="KW-1185">Reference proteome</keyword>
<reference evidence="1 2" key="1">
    <citation type="submission" date="2018-04" db="EMBL/GenBank/DDBJ databases">
        <title>Adhaeribacter sp. HMF7616 genome sequencing and assembly.</title>
        <authorList>
            <person name="Kang H."/>
            <person name="Kang J."/>
            <person name="Cha I."/>
            <person name="Kim H."/>
            <person name="Joh K."/>
        </authorList>
    </citation>
    <scope>NUCLEOTIDE SEQUENCE [LARGE SCALE GENOMIC DNA]</scope>
    <source>
        <strain evidence="1 2">HMF7616</strain>
    </source>
</reference>
<protein>
    <recommendedName>
        <fullName evidence="3">Lipid A deacylase LpxR family protein</fullName>
    </recommendedName>
</protein>
<sequence>MAYIFKFFRSWSAPDALFLNFLFKPIIGLSLFFCFLQVSLPAFAQYSADSVFVNQDKLFYFIFDNDATFKVDYYYTQGIGVIHFNPVFQKSIINKILLTSKNTGAEKFYGLAYKYDGFTPTNIRDPEIRIGDRPYASYMFLNQLAGSTHKIKKERITSSLDLGIIGPATGAGKFQRKIHEYLHHGIPQGWKYQIKTDLILNYNVLYQKGIVHTKPLEIIGEAGGSLGTLYTHATAGAMVRLGWMNSYFSDLGISNKTTRNQANLRKWQLYAFGRTQGRLVGYNATMQGGFLNANNVYTLEASQISRTVLESQTGLALIVKGLRLETAVNFISPEFTNSRRHKWMHFNVGFAF</sequence>
<evidence type="ECO:0008006" key="3">
    <source>
        <dbReference type="Google" id="ProtNLM"/>
    </source>
</evidence>